<dbReference type="InterPro" id="IPR037185">
    <property type="entry name" value="EmrE-like"/>
</dbReference>
<proteinExistence type="inferred from homology"/>
<evidence type="ECO:0000256" key="4">
    <source>
        <dbReference type="ARBA" id="ARBA00022989"/>
    </source>
</evidence>
<sequence>MGEEGISRLKKSIEEGRVGIGMVMVQVIATGLQLLSRLILNQGTFVFAYMFYRHIVAALCVLPFALFFERGKGLKLIRSSWRVLSWLFAVALTGITMAMGLFYYGLRDTTATYATNFLNLIPIATFLFSTILGFEKLGINTRNGKVKIMGAILCLVGALVIVFYKGKELYLVRHPLLLDLEHHHHHHSPLLQMRHPHWVRGTIFLLCSCVSYGLWFITQAKLIGIYPHKYWATFYTSLIASAQQVLIGLYIDSSKSAWKLEWDLQLLTIFYSGALATAATFCLITWAVSKRGPTYPSMFNPLSLIFVAIAEALLLASPISLGSLIGMVLIIVGIYYFLWAKRKEAKGAVVVITTTSAAVGQASQPTVAVTPLPPHGYGGELPNQRA</sequence>
<feature type="transmembrane region" description="Helical" evidence="6">
    <location>
        <begin position="80"/>
        <end position="105"/>
    </location>
</feature>
<feature type="transmembrane region" description="Helical" evidence="6">
    <location>
        <begin position="321"/>
        <end position="338"/>
    </location>
</feature>
<feature type="transmembrane region" description="Helical" evidence="6">
    <location>
        <begin position="266"/>
        <end position="286"/>
    </location>
</feature>
<gene>
    <name evidence="8" type="ORF">OLC1_LOCUS24955</name>
</gene>
<accession>A0AAV1BX18</accession>
<organism evidence="8 9">
    <name type="scientific">Oldenlandia corymbosa var. corymbosa</name>
    <dbReference type="NCBI Taxonomy" id="529605"/>
    <lineage>
        <taxon>Eukaryota</taxon>
        <taxon>Viridiplantae</taxon>
        <taxon>Streptophyta</taxon>
        <taxon>Embryophyta</taxon>
        <taxon>Tracheophyta</taxon>
        <taxon>Spermatophyta</taxon>
        <taxon>Magnoliopsida</taxon>
        <taxon>eudicotyledons</taxon>
        <taxon>Gunneridae</taxon>
        <taxon>Pentapetalae</taxon>
        <taxon>asterids</taxon>
        <taxon>lamiids</taxon>
        <taxon>Gentianales</taxon>
        <taxon>Rubiaceae</taxon>
        <taxon>Rubioideae</taxon>
        <taxon>Spermacoceae</taxon>
        <taxon>Hedyotis-Oldenlandia complex</taxon>
        <taxon>Oldenlandia</taxon>
    </lineage>
</organism>
<evidence type="ECO:0000313" key="8">
    <source>
        <dbReference type="EMBL" id="CAI9087009.1"/>
    </source>
</evidence>
<protein>
    <recommendedName>
        <fullName evidence="6">WAT1-related protein</fullName>
    </recommendedName>
</protein>
<feature type="transmembrane region" description="Helical" evidence="6">
    <location>
        <begin position="20"/>
        <end position="40"/>
    </location>
</feature>
<evidence type="ECO:0000256" key="1">
    <source>
        <dbReference type="ARBA" id="ARBA00004141"/>
    </source>
</evidence>
<dbReference type="EMBL" id="CATKSE010000001">
    <property type="protein sequence ID" value="CAI9087009.1"/>
    <property type="molecule type" value="Genomic_DNA"/>
</dbReference>
<evidence type="ECO:0000256" key="3">
    <source>
        <dbReference type="ARBA" id="ARBA00022692"/>
    </source>
</evidence>
<keyword evidence="3 6" id="KW-0812">Transmembrane</keyword>
<keyword evidence="5 6" id="KW-0472">Membrane</keyword>
<feature type="transmembrane region" description="Helical" evidence="6">
    <location>
        <begin position="117"/>
        <end position="134"/>
    </location>
</feature>
<name>A0AAV1BX18_OLDCO</name>
<dbReference type="InterPro" id="IPR000620">
    <property type="entry name" value="EamA_dom"/>
</dbReference>
<comment type="caution">
    <text evidence="8">The sequence shown here is derived from an EMBL/GenBank/DDBJ whole genome shotgun (WGS) entry which is preliminary data.</text>
</comment>
<evidence type="ECO:0000259" key="7">
    <source>
        <dbReference type="Pfam" id="PF00892"/>
    </source>
</evidence>
<feature type="transmembrane region" description="Helical" evidence="6">
    <location>
        <begin position="298"/>
        <end position="315"/>
    </location>
</feature>
<reference evidence="8" key="1">
    <citation type="submission" date="2023-03" db="EMBL/GenBank/DDBJ databases">
        <authorList>
            <person name="Julca I."/>
        </authorList>
    </citation>
    <scope>NUCLEOTIDE SEQUENCE</scope>
</reference>
<keyword evidence="4 6" id="KW-1133">Transmembrane helix</keyword>
<dbReference type="Proteomes" id="UP001161247">
    <property type="component" value="Unassembled WGS sequence"/>
</dbReference>
<dbReference type="PANTHER" id="PTHR31218">
    <property type="entry name" value="WAT1-RELATED PROTEIN"/>
    <property type="match status" value="1"/>
</dbReference>
<dbReference type="AlphaFoldDB" id="A0AAV1BX18"/>
<evidence type="ECO:0000313" key="9">
    <source>
        <dbReference type="Proteomes" id="UP001161247"/>
    </source>
</evidence>
<evidence type="ECO:0000256" key="5">
    <source>
        <dbReference type="ARBA" id="ARBA00023136"/>
    </source>
</evidence>
<dbReference type="InterPro" id="IPR030184">
    <property type="entry name" value="WAT1-related"/>
</dbReference>
<dbReference type="SUPFAM" id="SSF103481">
    <property type="entry name" value="Multidrug resistance efflux transporter EmrE"/>
    <property type="match status" value="2"/>
</dbReference>
<comment type="subcellular location">
    <subcellularLocation>
        <location evidence="1 6">Membrane</location>
        <topology evidence="1 6">Multi-pass membrane protein</topology>
    </subcellularLocation>
</comment>
<evidence type="ECO:0000256" key="2">
    <source>
        <dbReference type="ARBA" id="ARBA00007635"/>
    </source>
</evidence>
<keyword evidence="9" id="KW-1185">Reference proteome</keyword>
<feature type="transmembrane region" description="Helical" evidence="6">
    <location>
        <begin position="230"/>
        <end position="251"/>
    </location>
</feature>
<feature type="transmembrane region" description="Helical" evidence="6">
    <location>
        <begin position="198"/>
        <end position="218"/>
    </location>
</feature>
<feature type="domain" description="EamA" evidence="7">
    <location>
        <begin position="27"/>
        <end position="162"/>
    </location>
</feature>
<dbReference type="GO" id="GO:0016020">
    <property type="term" value="C:membrane"/>
    <property type="evidence" value="ECO:0007669"/>
    <property type="project" value="UniProtKB-SubCell"/>
</dbReference>
<dbReference type="GO" id="GO:0022857">
    <property type="term" value="F:transmembrane transporter activity"/>
    <property type="evidence" value="ECO:0007669"/>
    <property type="project" value="InterPro"/>
</dbReference>
<feature type="transmembrane region" description="Helical" evidence="6">
    <location>
        <begin position="146"/>
        <end position="164"/>
    </location>
</feature>
<feature type="domain" description="EamA" evidence="7">
    <location>
        <begin position="200"/>
        <end position="337"/>
    </location>
</feature>
<evidence type="ECO:0000256" key="6">
    <source>
        <dbReference type="RuleBase" id="RU363077"/>
    </source>
</evidence>
<feature type="transmembrane region" description="Helical" evidence="6">
    <location>
        <begin position="46"/>
        <end position="68"/>
    </location>
</feature>
<dbReference type="Pfam" id="PF00892">
    <property type="entry name" value="EamA"/>
    <property type="match status" value="2"/>
</dbReference>
<comment type="similarity">
    <text evidence="2 6">Belongs to the drug/metabolite transporter (DMT) superfamily. Plant drug/metabolite exporter (P-DME) (TC 2.A.7.4) family.</text>
</comment>